<dbReference type="AlphaFoldDB" id="A0A8D9DWL3"/>
<reference evidence="2" key="1">
    <citation type="submission" date="2021-05" db="EMBL/GenBank/DDBJ databases">
        <authorList>
            <person name="Alioto T."/>
            <person name="Alioto T."/>
            <person name="Gomez Garrido J."/>
        </authorList>
    </citation>
    <scope>NUCLEOTIDE SEQUENCE</scope>
</reference>
<organism evidence="2">
    <name type="scientific">Cacopsylla melanoneura</name>
    <dbReference type="NCBI Taxonomy" id="428564"/>
    <lineage>
        <taxon>Eukaryota</taxon>
        <taxon>Metazoa</taxon>
        <taxon>Ecdysozoa</taxon>
        <taxon>Arthropoda</taxon>
        <taxon>Hexapoda</taxon>
        <taxon>Insecta</taxon>
        <taxon>Pterygota</taxon>
        <taxon>Neoptera</taxon>
        <taxon>Paraneoptera</taxon>
        <taxon>Hemiptera</taxon>
        <taxon>Sternorrhyncha</taxon>
        <taxon>Psylloidea</taxon>
        <taxon>Psyllidae</taxon>
        <taxon>Psyllinae</taxon>
        <taxon>Cacopsylla</taxon>
    </lineage>
</organism>
<evidence type="ECO:0000313" key="2">
    <source>
        <dbReference type="EMBL" id="CAG6730619.1"/>
    </source>
</evidence>
<evidence type="ECO:0000256" key="1">
    <source>
        <dbReference type="SAM" id="MobiDB-lite"/>
    </source>
</evidence>
<name>A0A8D9DWL3_9HEMI</name>
<feature type="compositionally biased region" description="Basic residues" evidence="1">
    <location>
        <begin position="1"/>
        <end position="15"/>
    </location>
</feature>
<sequence>METKNKKKMRKKWMQKKGDGRDLNLRPTASQPLYQTSTQSGQIPSYGTVGNINPQEKALQTMKYKIELATAELTFFQRQRCERKKKNSKILLQAGTRQHGLPSCCRDSRLIQVKNTNGGSVT</sequence>
<proteinExistence type="predicted"/>
<dbReference type="EMBL" id="HBUF01381893">
    <property type="protein sequence ID" value="CAG6730619.1"/>
    <property type="molecule type" value="Transcribed_RNA"/>
</dbReference>
<feature type="region of interest" description="Disordered" evidence="1">
    <location>
        <begin position="1"/>
        <end position="27"/>
    </location>
</feature>
<accession>A0A8D9DWL3</accession>
<protein>
    <submittedName>
        <fullName evidence="2">Uncharacterized protein</fullName>
    </submittedName>
</protein>